<evidence type="ECO:0000313" key="6">
    <source>
        <dbReference type="EMBL" id="QWK44988.1"/>
    </source>
</evidence>
<dbReference type="AlphaFoldDB" id="A0A8F0K289"/>
<dbReference type="GO" id="GO:0003735">
    <property type="term" value="F:structural constituent of ribosome"/>
    <property type="evidence" value="ECO:0007669"/>
    <property type="project" value="InterPro"/>
</dbReference>
<dbReference type="GO" id="GO:0006412">
    <property type="term" value="P:translation"/>
    <property type="evidence" value="ECO:0007669"/>
    <property type="project" value="InterPro"/>
</dbReference>
<organism evidence="6">
    <name type="scientific">Analipus japonicus</name>
    <dbReference type="NCBI Taxonomy" id="31333"/>
    <lineage>
        <taxon>Eukaryota</taxon>
        <taxon>Sar</taxon>
        <taxon>Stramenopiles</taxon>
        <taxon>Ochrophyta</taxon>
        <taxon>PX clade</taxon>
        <taxon>Phaeophyceae</taxon>
        <taxon>Ralfsiales</taxon>
        <taxon>Ralfsiaceae</taxon>
        <taxon>Analipus</taxon>
    </lineage>
</organism>
<evidence type="ECO:0000256" key="4">
    <source>
        <dbReference type="RuleBase" id="RU003930"/>
    </source>
</evidence>
<reference evidence="6" key="1">
    <citation type="journal article" date="2021" name="Genome Biol. Evol.">
        <title>Genomic rearrangements and sequence evolution across brown algal orgelles.</title>
        <authorList>
            <person name="Starko S."/>
            <person name="Bringloe T."/>
            <person name="Soto Gomez M."/>
            <person name="Darby H."/>
            <person name="Graham S."/>
            <person name="Martone P."/>
        </authorList>
    </citation>
    <scope>NUCLEOTIDE SEQUENCE</scope>
</reference>
<proteinExistence type="inferred from homology"/>
<accession>A0A8F0K289</accession>
<dbReference type="InterPro" id="IPR002132">
    <property type="entry name" value="Ribosomal_uL5"/>
</dbReference>
<dbReference type="GO" id="GO:0005840">
    <property type="term" value="C:ribosome"/>
    <property type="evidence" value="ECO:0007669"/>
    <property type="project" value="UniProtKB-KW"/>
</dbReference>
<dbReference type="GO" id="GO:1990904">
    <property type="term" value="C:ribonucleoprotein complex"/>
    <property type="evidence" value="ECO:0007669"/>
    <property type="project" value="UniProtKB-KW"/>
</dbReference>
<protein>
    <submittedName>
        <fullName evidence="6">Ribosomal protein L5</fullName>
    </submittedName>
</protein>
<dbReference type="SUPFAM" id="SSF55282">
    <property type="entry name" value="RL5-like"/>
    <property type="match status" value="1"/>
</dbReference>
<comment type="similarity">
    <text evidence="1 4">Belongs to the universal ribosomal protein uL5 family.</text>
</comment>
<dbReference type="EMBL" id="MZ156065">
    <property type="protein sequence ID" value="QWK44988.1"/>
    <property type="molecule type" value="Genomic_DNA"/>
</dbReference>
<evidence type="ECO:0000256" key="3">
    <source>
        <dbReference type="ARBA" id="ARBA00023274"/>
    </source>
</evidence>
<dbReference type="PIRSF" id="PIRSF002161">
    <property type="entry name" value="Ribosomal_L5"/>
    <property type="match status" value="1"/>
</dbReference>
<evidence type="ECO:0000259" key="5">
    <source>
        <dbReference type="Pfam" id="PF00673"/>
    </source>
</evidence>
<dbReference type="Gene3D" id="3.30.1440.10">
    <property type="match status" value="1"/>
</dbReference>
<name>A0A8F0K289_9PHAE</name>
<keyword evidence="2 4" id="KW-0689">Ribosomal protein</keyword>
<keyword evidence="6" id="KW-0496">Mitochondrion</keyword>
<geneLocation type="mitochondrion" evidence="6"/>
<evidence type="ECO:0000256" key="2">
    <source>
        <dbReference type="ARBA" id="ARBA00022980"/>
    </source>
</evidence>
<dbReference type="Pfam" id="PF00673">
    <property type="entry name" value="Ribosomal_L5_C"/>
    <property type="match status" value="1"/>
</dbReference>
<dbReference type="InterPro" id="IPR031309">
    <property type="entry name" value="Ribosomal_uL5_C"/>
</dbReference>
<evidence type="ECO:0000256" key="1">
    <source>
        <dbReference type="ARBA" id="ARBA00008553"/>
    </source>
</evidence>
<keyword evidence="3 4" id="KW-0687">Ribonucleoprotein</keyword>
<feature type="domain" description="Large ribosomal subunit protein uL5 C-terminal" evidence="5">
    <location>
        <begin position="82"/>
        <end position="160"/>
    </location>
</feature>
<dbReference type="InterPro" id="IPR022803">
    <property type="entry name" value="Ribosomal_uL5_dom_sf"/>
</dbReference>
<gene>
    <name evidence="6" type="primary">rpl5</name>
</gene>
<sequence>MYPLQNHYHEVIQKDLVLSENVSNLSLLSAPKKVGLCLGGDSSAESYVISSLGALNIVAGQKPFLTQQKSSDYTKVSSKEAVGGKLILRGSRMYFFLHKLIFKVLPFIRQFEGLKPPLHENIYCFVIKDMFAFEELVPLFPSFENLGSLQCQFHFTTKDKAETVVLGQSLQLCFLLNSIEEKRK</sequence>